<dbReference type="PANTHER" id="PTHR43772:SF2">
    <property type="entry name" value="PUTATIVE (AFU_ORTHOLOGUE AFUA_2G04480)-RELATED"/>
    <property type="match status" value="1"/>
</dbReference>
<dbReference type="EMBL" id="CP095068">
    <property type="protein sequence ID" value="UOQ69789.1"/>
    <property type="molecule type" value="Genomic_DNA"/>
</dbReference>
<evidence type="ECO:0000256" key="1">
    <source>
        <dbReference type="ARBA" id="ARBA00009865"/>
    </source>
</evidence>
<feature type="signal peptide" evidence="7">
    <location>
        <begin position="1"/>
        <end position="48"/>
    </location>
</feature>
<evidence type="ECO:0000256" key="2">
    <source>
        <dbReference type="ARBA" id="ARBA00022651"/>
    </source>
</evidence>
<reference evidence="8" key="1">
    <citation type="submission" date="2022-04" db="EMBL/GenBank/DDBJ databases">
        <title>Hymenobacter sp. isolated from the air.</title>
        <authorList>
            <person name="Won M."/>
            <person name="Lee C.-M."/>
            <person name="Woen H.-Y."/>
            <person name="Kwon S.-W."/>
        </authorList>
    </citation>
    <scope>NUCLEOTIDE SEQUENCE</scope>
    <source>
        <strain evidence="8">5420S-77</strain>
        <plasmid evidence="8">unnamed7</plasmid>
    </source>
</reference>
<proteinExistence type="inferred from homology"/>
<accession>A0ABY4GHX8</accession>
<keyword evidence="9" id="KW-1185">Reference proteome</keyword>
<keyword evidence="8" id="KW-0614">Plasmid</keyword>
<evidence type="ECO:0000256" key="5">
    <source>
        <dbReference type="ARBA" id="ARBA00023295"/>
    </source>
</evidence>
<dbReference type="SUPFAM" id="SSF75005">
    <property type="entry name" value="Arabinanase/levansucrase/invertase"/>
    <property type="match status" value="1"/>
</dbReference>
<keyword evidence="4" id="KW-0119">Carbohydrate metabolism</keyword>
<dbReference type="InterPro" id="IPR052176">
    <property type="entry name" value="Glycosyl_Hydrlase_43_Enz"/>
</dbReference>
<keyword evidence="5 6" id="KW-0326">Glycosidase</keyword>
<comment type="similarity">
    <text evidence="1 6">Belongs to the glycosyl hydrolase 43 family.</text>
</comment>
<dbReference type="InterPro" id="IPR023296">
    <property type="entry name" value="Glyco_hydro_beta-prop_sf"/>
</dbReference>
<name>A0ABY4GHX8_9BACT</name>
<evidence type="ECO:0000256" key="4">
    <source>
        <dbReference type="ARBA" id="ARBA00023277"/>
    </source>
</evidence>
<geneLocation type="plasmid" evidence="8 9">
    <name>unnamed7</name>
</geneLocation>
<keyword evidence="2" id="KW-0858">Xylan degradation</keyword>
<dbReference type="PANTHER" id="PTHR43772">
    <property type="entry name" value="ENDO-1,4-BETA-XYLANASE"/>
    <property type="match status" value="1"/>
</dbReference>
<protein>
    <submittedName>
        <fullName evidence="8">Glycoside hydrolase family 43 protein</fullName>
    </submittedName>
</protein>
<evidence type="ECO:0000313" key="9">
    <source>
        <dbReference type="Proteomes" id="UP000830401"/>
    </source>
</evidence>
<sequence length="369" mass="41340">MRINYQQKIFENPMGERKPKVKSMYNFRKSLPLLGLVFGLVAASPALGQTSTATRKPVKTSFAPTTTPKKSGNPVFPGWYADPEATIFNGQYWIYPTYSAPYEQQVFMDAFSSPDLVNWTKHPRIIDTASVKWARKAMWAPSIIKKGSKYFLFFGANDVHEGEIGGIGVAVADRPEGPFTDYLGKPLIGQIHNGAQPIDQFVFQDKDGTYYMIYGGWSHCNIARLKDDFTGFVPQADGKLYKEITPQGYVEGPFMFRKDGKYYFMWSEGGWTGPNYSVAYAVADSPLGPFQRIGKVLQQDPQVATGAGHHSVLQAPGTDNWYVVYHRRPLGETDGNHRVTCIDQLFFDAQGHIKPIKITAEGVEAHRLK</sequence>
<dbReference type="CDD" id="cd18827">
    <property type="entry name" value="GH43_XlnD-like"/>
    <property type="match status" value="1"/>
</dbReference>
<organism evidence="8 9">
    <name type="scientific">Hymenobacter volaticus</name>
    <dbReference type="NCBI Taxonomy" id="2932254"/>
    <lineage>
        <taxon>Bacteria</taxon>
        <taxon>Pseudomonadati</taxon>
        <taxon>Bacteroidota</taxon>
        <taxon>Cytophagia</taxon>
        <taxon>Cytophagales</taxon>
        <taxon>Hymenobacteraceae</taxon>
        <taxon>Hymenobacter</taxon>
    </lineage>
</organism>
<keyword evidence="3 6" id="KW-0378">Hydrolase</keyword>
<keyword evidence="2" id="KW-0624">Polysaccharide degradation</keyword>
<dbReference type="Pfam" id="PF04616">
    <property type="entry name" value="Glyco_hydro_43"/>
    <property type="match status" value="1"/>
</dbReference>
<gene>
    <name evidence="8" type="ORF">MUN86_29695</name>
</gene>
<keyword evidence="7" id="KW-0732">Signal</keyword>
<dbReference type="Proteomes" id="UP000830401">
    <property type="component" value="Plasmid unnamed7"/>
</dbReference>
<evidence type="ECO:0000256" key="3">
    <source>
        <dbReference type="ARBA" id="ARBA00022801"/>
    </source>
</evidence>
<evidence type="ECO:0000313" key="8">
    <source>
        <dbReference type="EMBL" id="UOQ69789.1"/>
    </source>
</evidence>
<dbReference type="GO" id="GO:0016787">
    <property type="term" value="F:hydrolase activity"/>
    <property type="evidence" value="ECO:0007669"/>
    <property type="project" value="UniProtKB-KW"/>
</dbReference>
<dbReference type="RefSeq" id="WP_245127637.1">
    <property type="nucleotide sequence ID" value="NZ_CP095068.1"/>
</dbReference>
<evidence type="ECO:0000256" key="6">
    <source>
        <dbReference type="RuleBase" id="RU361187"/>
    </source>
</evidence>
<feature type="chain" id="PRO_5046171710" evidence="7">
    <location>
        <begin position="49"/>
        <end position="369"/>
    </location>
</feature>
<evidence type="ECO:0000256" key="7">
    <source>
        <dbReference type="SAM" id="SignalP"/>
    </source>
</evidence>
<dbReference type="Gene3D" id="2.115.10.20">
    <property type="entry name" value="Glycosyl hydrolase domain, family 43"/>
    <property type="match status" value="1"/>
</dbReference>
<dbReference type="InterPro" id="IPR006710">
    <property type="entry name" value="Glyco_hydro_43"/>
</dbReference>